<gene>
    <name evidence="2" type="ORF">N8I86_06140</name>
</gene>
<feature type="region of interest" description="Disordered" evidence="1">
    <location>
        <begin position="338"/>
        <end position="528"/>
    </location>
</feature>
<dbReference type="Gene3D" id="3.40.50.300">
    <property type="entry name" value="P-loop containing nucleotide triphosphate hydrolases"/>
    <property type="match status" value="1"/>
</dbReference>
<feature type="compositionally biased region" description="Basic residues" evidence="1">
    <location>
        <begin position="411"/>
        <end position="425"/>
    </location>
</feature>
<feature type="compositionally biased region" description="Basic residues" evidence="1">
    <location>
        <begin position="451"/>
        <end position="472"/>
    </location>
</feature>
<dbReference type="EMBL" id="CP106795">
    <property type="protein sequence ID" value="UXY34342.1"/>
    <property type="molecule type" value="Genomic_DNA"/>
</dbReference>
<feature type="compositionally biased region" description="Basic residues" evidence="1">
    <location>
        <begin position="372"/>
        <end position="402"/>
    </location>
</feature>
<evidence type="ECO:0000256" key="1">
    <source>
        <dbReference type="SAM" id="MobiDB-lite"/>
    </source>
</evidence>
<protein>
    <submittedName>
        <fullName evidence="2">Uncharacterized protein</fullName>
    </submittedName>
</protein>
<sequence>MSSSIAKTLGALRTINEALTACRDAVVWDLDPIKGGLAEFGDLASRRARTPEECEEALEEALAYVTARGKLLPTLGMGDRWHATEKHPNLYINIDEFIQLSPRGKDLAIKILRTGRQYGIYLFMAGQIATADALGDAVAMIVAFRILMACRFEDVRIAFGPGAGAQGWRPDRMKPAVGPVANDAGQAMIMGGLFNRAIRYQFNQYSRDQISAALPERAAAGITRMDADTVLAAGSTLSAEGQRENLTDRLVNCEHPDAEFVAALLDLFDQKRRDFLPTGEVLLPALDAAGFDGIDATALSNRLRKHAPGVKSDRTDCAEGSYLRGWRREAVEKAAAALLDPASARQPRQQGGVAPAARRRSPGSSPAQAQRRAARRGGRHHGRSARPRRPGRRRQLRTHRSRPAAGDHHPAAAHRGPRALRHPARRAAAPGGRPYRERRLGARGAPGGRPALRHRSRPRRGRQSGAGRRRLRAPAGDRATGVRRGEDRAVVERCPARPAACPPRPRPGRRTRRPTWAVAPEHLESVNP</sequence>
<evidence type="ECO:0000313" key="2">
    <source>
        <dbReference type="EMBL" id="UXY34342.1"/>
    </source>
</evidence>
<dbReference type="InterPro" id="IPR027417">
    <property type="entry name" value="P-loop_NTPase"/>
</dbReference>
<dbReference type="RefSeq" id="WP_263277308.1">
    <property type="nucleotide sequence ID" value="NZ_CP106795.1"/>
</dbReference>
<feature type="compositionally biased region" description="Basic and acidic residues" evidence="1">
    <location>
        <begin position="483"/>
        <end position="495"/>
    </location>
</feature>
<organism evidence="2 3">
    <name type="scientific">Streptomyces albidocamelliae</name>
    <dbReference type="NCBI Taxonomy" id="2981135"/>
    <lineage>
        <taxon>Bacteria</taxon>
        <taxon>Bacillati</taxon>
        <taxon>Actinomycetota</taxon>
        <taxon>Actinomycetes</taxon>
        <taxon>Kitasatosporales</taxon>
        <taxon>Streptomycetaceae</taxon>
        <taxon>Streptomyces</taxon>
    </lineage>
</organism>
<reference evidence="2" key="1">
    <citation type="submission" date="2022-10" db="EMBL/GenBank/DDBJ databases">
        <authorList>
            <person name="Mo P."/>
        </authorList>
    </citation>
    <scope>NUCLEOTIDE SEQUENCE</scope>
    <source>
        <strain evidence="2">HUAS 14-6</strain>
    </source>
</reference>
<name>A0ABY6EHH7_9ACTN</name>
<keyword evidence="3" id="KW-1185">Reference proteome</keyword>
<proteinExistence type="predicted"/>
<accession>A0ABY6EHH7</accession>
<dbReference type="Proteomes" id="UP001060733">
    <property type="component" value="Chromosome"/>
</dbReference>
<evidence type="ECO:0000313" key="3">
    <source>
        <dbReference type="Proteomes" id="UP001060733"/>
    </source>
</evidence>